<dbReference type="GO" id="GO:0008097">
    <property type="term" value="F:5S rRNA binding"/>
    <property type="evidence" value="ECO:0007669"/>
    <property type="project" value="TreeGrafter"/>
</dbReference>
<comment type="function">
    <text evidence="7">This is one of the proteins that bind and probably mediate the attachment of the 5S RNA into the large ribosomal subunit, where it forms part of the central protuberance.</text>
</comment>
<evidence type="ECO:0000256" key="7">
    <source>
        <dbReference type="HAMAP-Rule" id="MF_01337"/>
    </source>
</evidence>
<dbReference type="GO" id="GO:0022625">
    <property type="term" value="C:cytosolic large ribosomal subunit"/>
    <property type="evidence" value="ECO:0007669"/>
    <property type="project" value="TreeGrafter"/>
</dbReference>
<gene>
    <name evidence="7 9" type="primary">rplR</name>
    <name evidence="7" type="synonym">rpl18</name>
    <name evidence="9" type="ORF">KME28_14845</name>
</gene>
<comment type="subunit">
    <text evidence="7">Part of the 50S ribosomal subunit; part of the 5S rRNA/L5/L18/L25 subcomplex. Contacts the 5S and 23S rRNAs.</text>
</comment>
<comment type="similarity">
    <text evidence="1 7">Belongs to the universal ribosomal protein uL18 family.</text>
</comment>
<evidence type="ECO:0000256" key="6">
    <source>
        <dbReference type="ARBA" id="ARBA00035197"/>
    </source>
</evidence>
<dbReference type="EMBL" id="JAHHHW010000096">
    <property type="protein sequence ID" value="MBW4432963.1"/>
    <property type="molecule type" value="Genomic_DNA"/>
</dbReference>
<dbReference type="HAMAP" id="MF_01337_B">
    <property type="entry name" value="Ribosomal_uL18_B"/>
    <property type="match status" value="1"/>
</dbReference>
<evidence type="ECO:0000256" key="2">
    <source>
        <dbReference type="ARBA" id="ARBA00022730"/>
    </source>
</evidence>
<sequence length="120" mass="13345">MKLTRRESKQRRHRRIRGKVTGSSERPRLAIFRSHQHIYAQVIDDTQHHTIVAASTVEPELKSKFTSGGNAKASTEVGKLIAARALEKGITKVVFDRGGNLYHGRIKALADAAREAGLDF</sequence>
<dbReference type="PANTHER" id="PTHR12899">
    <property type="entry name" value="39S RIBOSOMAL PROTEIN L18, MITOCHONDRIAL"/>
    <property type="match status" value="1"/>
</dbReference>
<organism evidence="9 10">
    <name type="scientific">Pelatocladus maniniholoensis HA4357-MV3</name>
    <dbReference type="NCBI Taxonomy" id="1117104"/>
    <lineage>
        <taxon>Bacteria</taxon>
        <taxon>Bacillati</taxon>
        <taxon>Cyanobacteriota</taxon>
        <taxon>Cyanophyceae</taxon>
        <taxon>Nostocales</taxon>
        <taxon>Nostocaceae</taxon>
        <taxon>Pelatocladus</taxon>
    </lineage>
</organism>
<dbReference type="InterPro" id="IPR057268">
    <property type="entry name" value="Ribosomal_L18"/>
</dbReference>
<evidence type="ECO:0000256" key="3">
    <source>
        <dbReference type="ARBA" id="ARBA00022884"/>
    </source>
</evidence>
<evidence type="ECO:0000256" key="5">
    <source>
        <dbReference type="ARBA" id="ARBA00023274"/>
    </source>
</evidence>
<keyword evidence="2 7" id="KW-0699">rRNA-binding</keyword>
<evidence type="ECO:0000256" key="1">
    <source>
        <dbReference type="ARBA" id="ARBA00007116"/>
    </source>
</evidence>
<keyword evidence="5 7" id="KW-0687">Ribonucleoprotein</keyword>
<feature type="region of interest" description="Disordered" evidence="8">
    <location>
        <begin position="1"/>
        <end position="26"/>
    </location>
</feature>
<reference evidence="9" key="2">
    <citation type="journal article" date="2022" name="Microbiol. Resour. Announc.">
        <title>Metagenome Sequencing to Explore Phylogenomics of Terrestrial Cyanobacteria.</title>
        <authorList>
            <person name="Ward R.D."/>
            <person name="Stajich J.E."/>
            <person name="Johansen J.R."/>
            <person name="Huntemann M."/>
            <person name="Clum A."/>
            <person name="Foster B."/>
            <person name="Foster B."/>
            <person name="Roux S."/>
            <person name="Palaniappan K."/>
            <person name="Varghese N."/>
            <person name="Mukherjee S."/>
            <person name="Reddy T.B.K."/>
            <person name="Daum C."/>
            <person name="Copeland A."/>
            <person name="Chen I.A."/>
            <person name="Ivanova N.N."/>
            <person name="Kyrpides N.C."/>
            <person name="Shapiro N."/>
            <person name="Eloe-Fadrosh E.A."/>
            <person name="Pietrasiak N."/>
        </authorList>
    </citation>
    <scope>NUCLEOTIDE SEQUENCE</scope>
    <source>
        <strain evidence="9">HA4357-MV3</strain>
    </source>
</reference>
<dbReference type="Gene3D" id="3.30.420.100">
    <property type="match status" value="1"/>
</dbReference>
<comment type="caution">
    <text evidence="9">The sequence shown here is derived from an EMBL/GenBank/DDBJ whole genome shotgun (WGS) entry which is preliminary data.</text>
</comment>
<dbReference type="Proteomes" id="UP000813215">
    <property type="component" value="Unassembled WGS sequence"/>
</dbReference>
<dbReference type="SUPFAM" id="SSF53137">
    <property type="entry name" value="Translational machinery components"/>
    <property type="match status" value="1"/>
</dbReference>
<reference evidence="9" key="1">
    <citation type="submission" date="2021-05" db="EMBL/GenBank/DDBJ databases">
        <authorList>
            <person name="Pietrasiak N."/>
            <person name="Ward R."/>
            <person name="Stajich J.E."/>
            <person name="Kurbessoian T."/>
        </authorList>
    </citation>
    <scope>NUCLEOTIDE SEQUENCE</scope>
    <source>
        <strain evidence="9">HA4357-MV3</strain>
    </source>
</reference>
<keyword evidence="4 7" id="KW-0689">Ribosomal protein</keyword>
<evidence type="ECO:0000256" key="8">
    <source>
        <dbReference type="SAM" id="MobiDB-lite"/>
    </source>
</evidence>
<feature type="compositionally biased region" description="Basic residues" evidence="8">
    <location>
        <begin position="8"/>
        <end position="18"/>
    </location>
</feature>
<dbReference type="NCBIfam" id="TIGR00060">
    <property type="entry name" value="L18_bact"/>
    <property type="match status" value="1"/>
</dbReference>
<evidence type="ECO:0000313" key="9">
    <source>
        <dbReference type="EMBL" id="MBW4432963.1"/>
    </source>
</evidence>
<dbReference type="AlphaFoldDB" id="A0A9E3H8Y3"/>
<dbReference type="InterPro" id="IPR005484">
    <property type="entry name" value="Ribosomal_uL18_bac/plant/anim"/>
</dbReference>
<name>A0A9E3H8Y3_9NOST</name>
<evidence type="ECO:0000313" key="10">
    <source>
        <dbReference type="Proteomes" id="UP000813215"/>
    </source>
</evidence>
<dbReference type="Pfam" id="PF00861">
    <property type="entry name" value="Ribosomal_L18p"/>
    <property type="match status" value="1"/>
</dbReference>
<dbReference type="GO" id="GO:0006412">
    <property type="term" value="P:translation"/>
    <property type="evidence" value="ECO:0007669"/>
    <property type="project" value="UniProtKB-UniRule"/>
</dbReference>
<dbReference type="FunFam" id="3.30.420.100:FF:000001">
    <property type="entry name" value="50S ribosomal protein L18"/>
    <property type="match status" value="1"/>
</dbReference>
<protein>
    <recommendedName>
        <fullName evidence="6 7">Large ribosomal subunit protein uL18</fullName>
    </recommendedName>
</protein>
<dbReference type="InterPro" id="IPR004389">
    <property type="entry name" value="Ribosomal_uL18_bac-type"/>
</dbReference>
<dbReference type="PANTHER" id="PTHR12899:SF3">
    <property type="entry name" value="LARGE RIBOSOMAL SUBUNIT PROTEIN UL18M"/>
    <property type="match status" value="1"/>
</dbReference>
<evidence type="ECO:0000256" key="4">
    <source>
        <dbReference type="ARBA" id="ARBA00022980"/>
    </source>
</evidence>
<keyword evidence="3 7" id="KW-0694">RNA-binding</keyword>
<dbReference type="CDD" id="cd00432">
    <property type="entry name" value="Ribosomal_L18_L5e"/>
    <property type="match status" value="1"/>
</dbReference>
<proteinExistence type="inferred from homology"/>
<dbReference type="GO" id="GO:0003735">
    <property type="term" value="F:structural constituent of ribosome"/>
    <property type="evidence" value="ECO:0007669"/>
    <property type="project" value="InterPro"/>
</dbReference>
<accession>A0A9E3H8Y3</accession>